<keyword evidence="1" id="KW-0802">TPR repeat</keyword>
<dbReference type="PROSITE" id="PS51257">
    <property type="entry name" value="PROKAR_LIPOPROTEIN"/>
    <property type="match status" value="1"/>
</dbReference>
<organism evidence="4 5">
    <name type="scientific">Stenotrophomonas maltophilia</name>
    <name type="common">Pseudomonas maltophilia</name>
    <name type="synonym">Xanthomonas maltophilia</name>
    <dbReference type="NCBI Taxonomy" id="40324"/>
    <lineage>
        <taxon>Bacteria</taxon>
        <taxon>Pseudomonadati</taxon>
        <taxon>Pseudomonadota</taxon>
        <taxon>Gammaproteobacteria</taxon>
        <taxon>Lysobacterales</taxon>
        <taxon>Lysobacteraceae</taxon>
        <taxon>Stenotrophomonas</taxon>
        <taxon>Stenotrophomonas maltophilia group</taxon>
    </lineage>
</organism>
<reference evidence="4 5" key="1">
    <citation type="submission" date="2017-06" db="EMBL/GenBank/DDBJ databases">
        <title>Genome sequencing and assembly of Stenotrophomonas maltophilia DF07.</title>
        <authorList>
            <person name="Iyer R."/>
        </authorList>
    </citation>
    <scope>NUCLEOTIDE SEQUENCE [LARGE SCALE GENOMIC DNA]</scope>
    <source>
        <strain evidence="4 5">DF07</strain>
    </source>
</reference>
<proteinExistence type="predicted"/>
<dbReference type="InterPro" id="IPR011990">
    <property type="entry name" value="TPR-like_helical_dom_sf"/>
</dbReference>
<feature type="compositionally biased region" description="Low complexity" evidence="2">
    <location>
        <begin position="233"/>
        <end position="261"/>
    </location>
</feature>
<accession>A0A270NR14</accession>
<dbReference type="Gene3D" id="1.25.40.1040">
    <property type="match status" value="1"/>
</dbReference>
<dbReference type="AlphaFoldDB" id="A0A270NR14"/>
<dbReference type="Proteomes" id="UP000216433">
    <property type="component" value="Unassembled WGS sequence"/>
</dbReference>
<comment type="caution">
    <text evidence="4">The sequence shown here is derived from an EMBL/GenBank/DDBJ whole genome shotgun (WGS) entry which is preliminary data.</text>
</comment>
<dbReference type="SMART" id="SM00028">
    <property type="entry name" value="TPR"/>
    <property type="match status" value="2"/>
</dbReference>
<dbReference type="Gene3D" id="1.25.40.10">
    <property type="entry name" value="Tetratricopeptide repeat domain"/>
    <property type="match status" value="1"/>
</dbReference>
<dbReference type="RefSeq" id="WP_095377123.1">
    <property type="nucleotide sequence ID" value="NZ_NJGC01000002.1"/>
</dbReference>
<name>A0A270NR14_STEMA</name>
<dbReference type="PROSITE" id="PS50005">
    <property type="entry name" value="TPR"/>
    <property type="match status" value="1"/>
</dbReference>
<dbReference type="SUPFAM" id="SSF48452">
    <property type="entry name" value="TPR-like"/>
    <property type="match status" value="1"/>
</dbReference>
<keyword evidence="3" id="KW-0732">Signal</keyword>
<evidence type="ECO:0000256" key="2">
    <source>
        <dbReference type="SAM" id="MobiDB-lite"/>
    </source>
</evidence>
<feature type="chain" id="PRO_5013238703" evidence="3">
    <location>
        <begin position="20"/>
        <end position="296"/>
    </location>
</feature>
<evidence type="ECO:0000256" key="3">
    <source>
        <dbReference type="SAM" id="SignalP"/>
    </source>
</evidence>
<feature type="region of interest" description="Disordered" evidence="2">
    <location>
        <begin position="233"/>
        <end position="296"/>
    </location>
</feature>
<feature type="compositionally biased region" description="Basic and acidic residues" evidence="2">
    <location>
        <begin position="262"/>
        <end position="275"/>
    </location>
</feature>
<dbReference type="EMBL" id="NJGC01000002">
    <property type="protein sequence ID" value="PAM74160.1"/>
    <property type="molecule type" value="Genomic_DNA"/>
</dbReference>
<sequence length="296" mass="31637">MPALRTSCLLLAVALAALASGCASTTPKYVRAPSLAPPEPDPQDSRNAYLELIERMQQQGAWYASLAHVEAFRQRYGDRPALRLLQADALRETGQADAAIALYRELSSGPQAAAAAHGLGLIAARRDDDAGSEQALARATQLQPLNTDYLGDLGYARLRAGQFDQAREPLAKALELSPGNAKATANLALWAVLRGDQATAERLSAQASLNEETRRSIQQQAQQIRTRLQQRQAAAAANAATPAHTASVESGARASGGARLASEPHRDPRDQRDPQRLPPSMLERFSATDHPTGSTP</sequence>
<feature type="signal peptide" evidence="3">
    <location>
        <begin position="1"/>
        <end position="19"/>
    </location>
</feature>
<gene>
    <name evidence="4" type="ORF">CEK00_02180</name>
</gene>
<dbReference type="InterPro" id="IPR019734">
    <property type="entry name" value="TPR_rpt"/>
</dbReference>
<evidence type="ECO:0000256" key="1">
    <source>
        <dbReference type="PROSITE-ProRule" id="PRU00339"/>
    </source>
</evidence>
<evidence type="ECO:0000313" key="5">
    <source>
        <dbReference type="Proteomes" id="UP000216433"/>
    </source>
</evidence>
<protein>
    <submittedName>
        <fullName evidence="4">Flp pilus assembly protein TadD</fullName>
    </submittedName>
</protein>
<evidence type="ECO:0000313" key="4">
    <source>
        <dbReference type="EMBL" id="PAM74160.1"/>
    </source>
</evidence>
<feature type="repeat" description="TPR" evidence="1">
    <location>
        <begin position="147"/>
        <end position="180"/>
    </location>
</feature>